<protein>
    <recommendedName>
        <fullName evidence="3">Lipoprotein</fullName>
    </recommendedName>
</protein>
<dbReference type="Proteomes" id="UP001221686">
    <property type="component" value="Unassembled WGS sequence"/>
</dbReference>
<evidence type="ECO:0008006" key="3">
    <source>
        <dbReference type="Google" id="ProtNLM"/>
    </source>
</evidence>
<proteinExistence type="predicted"/>
<evidence type="ECO:0000313" key="2">
    <source>
        <dbReference type="Proteomes" id="UP001221686"/>
    </source>
</evidence>
<reference evidence="1 2" key="1">
    <citation type="submission" date="2022-11" db="EMBL/GenBank/DDBJ databases">
        <title>Minimal conservation of predation-associated metabolite biosynthetic gene clusters underscores biosynthetic potential of Myxococcota including descriptions for ten novel species: Archangium lansinium sp. nov., Myxococcus landrumus sp. nov., Nannocystis bai.</title>
        <authorList>
            <person name="Ahearne A."/>
            <person name="Stevens C."/>
            <person name="Dowd S."/>
        </authorList>
    </citation>
    <scope>NUCLEOTIDE SEQUENCE [LARGE SCALE GENOMIC DNA]</scope>
    <source>
        <strain evidence="1 2">BB15-2</strain>
    </source>
</reference>
<dbReference type="RefSeq" id="WP_272086443.1">
    <property type="nucleotide sequence ID" value="NZ_JAQNDL010000001.1"/>
</dbReference>
<gene>
    <name evidence="1" type="ORF">POL25_13730</name>
</gene>
<dbReference type="EMBL" id="JAQNDL010000001">
    <property type="protein sequence ID" value="MDC0717962.1"/>
    <property type="molecule type" value="Genomic_DNA"/>
</dbReference>
<sequence>MQPRIPLLALVGLQFTRCTGGDEAQVNPIVGDWGAVQRDGDKLPDVYVHGPSTDVSGLRLEIDDELGGSFEYYSELTYETYEYRHSFGSELLVDDSAAPKYRIEVQKDIFGGDEAYTDSVGTAVTSDGYEDYGDGGDGLAPGLAAPSRPIVAPAELVFTCTLDQDTLTCTGEGSAPESIIFKRKRPPAAGEG</sequence>
<keyword evidence="2" id="KW-1185">Reference proteome</keyword>
<name>A0ABT5DZT5_9BACT</name>
<accession>A0ABT5DZT5</accession>
<comment type="caution">
    <text evidence="1">The sequence shown here is derived from an EMBL/GenBank/DDBJ whole genome shotgun (WGS) entry which is preliminary data.</text>
</comment>
<evidence type="ECO:0000313" key="1">
    <source>
        <dbReference type="EMBL" id="MDC0717962.1"/>
    </source>
</evidence>
<organism evidence="1 2">
    <name type="scientific">Nannocystis bainbridge</name>
    <dbReference type="NCBI Taxonomy" id="2995303"/>
    <lineage>
        <taxon>Bacteria</taxon>
        <taxon>Pseudomonadati</taxon>
        <taxon>Myxococcota</taxon>
        <taxon>Polyangia</taxon>
        <taxon>Nannocystales</taxon>
        <taxon>Nannocystaceae</taxon>
        <taxon>Nannocystis</taxon>
    </lineage>
</organism>